<keyword evidence="3" id="KW-0813">Transport</keyword>
<feature type="domain" description="Cation efflux protein cytoplasmic" evidence="15">
    <location>
        <begin position="255"/>
        <end position="331"/>
    </location>
</feature>
<keyword evidence="6" id="KW-0862">Zinc</keyword>
<name>A0AAD4NMC5_9BILA</name>
<evidence type="ECO:0000256" key="7">
    <source>
        <dbReference type="ARBA" id="ARBA00022906"/>
    </source>
</evidence>
<keyword evidence="11" id="KW-0968">Cytoplasmic vesicle</keyword>
<dbReference type="InterPro" id="IPR027470">
    <property type="entry name" value="Cation_efflux_CTD"/>
</dbReference>
<dbReference type="InterPro" id="IPR050681">
    <property type="entry name" value="CDF/SLC30A"/>
</dbReference>
<evidence type="ECO:0000256" key="1">
    <source>
        <dbReference type="ARBA" id="ARBA00004638"/>
    </source>
</evidence>
<evidence type="ECO:0000256" key="13">
    <source>
        <dbReference type="SAM" id="Phobius"/>
    </source>
</evidence>
<comment type="catalytic activity">
    <reaction evidence="12">
        <text>Zn(2+)(in) + 2 H(+)(out) = Zn(2+)(out) + 2 H(+)(in)</text>
        <dbReference type="Rhea" id="RHEA:72627"/>
        <dbReference type="ChEBI" id="CHEBI:15378"/>
        <dbReference type="ChEBI" id="CHEBI:29105"/>
    </reaction>
</comment>
<feature type="transmembrane region" description="Helical" evidence="13">
    <location>
        <begin position="229"/>
        <end position="251"/>
    </location>
</feature>
<gene>
    <name evidence="16" type="ORF">DdX_01848</name>
</gene>
<evidence type="ECO:0000256" key="5">
    <source>
        <dbReference type="ARBA" id="ARBA00022723"/>
    </source>
</evidence>
<keyword evidence="9" id="KW-0406">Ion transport</keyword>
<feature type="transmembrane region" description="Helical" evidence="13">
    <location>
        <begin position="56"/>
        <end position="77"/>
    </location>
</feature>
<evidence type="ECO:0000256" key="4">
    <source>
        <dbReference type="ARBA" id="ARBA00022692"/>
    </source>
</evidence>
<dbReference type="GO" id="GO:0030658">
    <property type="term" value="C:transport vesicle membrane"/>
    <property type="evidence" value="ECO:0007669"/>
    <property type="project" value="UniProtKB-SubCell"/>
</dbReference>
<evidence type="ECO:0000259" key="14">
    <source>
        <dbReference type="Pfam" id="PF01545"/>
    </source>
</evidence>
<accession>A0AAD4NMC5</accession>
<feature type="transmembrane region" description="Helical" evidence="13">
    <location>
        <begin position="29"/>
        <end position="50"/>
    </location>
</feature>
<feature type="transmembrane region" description="Helical" evidence="13">
    <location>
        <begin position="135"/>
        <end position="155"/>
    </location>
</feature>
<dbReference type="PANTHER" id="PTHR11562:SF84">
    <property type="entry name" value="LD05335P"/>
    <property type="match status" value="1"/>
</dbReference>
<evidence type="ECO:0000256" key="2">
    <source>
        <dbReference type="ARBA" id="ARBA00008873"/>
    </source>
</evidence>
<evidence type="ECO:0000256" key="11">
    <source>
        <dbReference type="ARBA" id="ARBA00023329"/>
    </source>
</evidence>
<dbReference type="GO" id="GO:0005886">
    <property type="term" value="C:plasma membrane"/>
    <property type="evidence" value="ECO:0007669"/>
    <property type="project" value="TreeGrafter"/>
</dbReference>
<feature type="transmembrane region" description="Helical" evidence="13">
    <location>
        <begin position="194"/>
        <end position="217"/>
    </location>
</feature>
<evidence type="ECO:0000259" key="15">
    <source>
        <dbReference type="Pfam" id="PF16916"/>
    </source>
</evidence>
<protein>
    <submittedName>
        <fullName evidence="16">Cation efflux family domain-containing protein</fullName>
    </submittedName>
</protein>
<keyword evidence="5" id="KW-0479">Metal-binding</keyword>
<evidence type="ECO:0000256" key="8">
    <source>
        <dbReference type="ARBA" id="ARBA00022989"/>
    </source>
</evidence>
<dbReference type="InterPro" id="IPR002524">
    <property type="entry name" value="Cation_efflux"/>
</dbReference>
<dbReference type="GO" id="GO:0005385">
    <property type="term" value="F:zinc ion transmembrane transporter activity"/>
    <property type="evidence" value="ECO:0007669"/>
    <property type="project" value="UniProtKB-ARBA"/>
</dbReference>
<dbReference type="EMBL" id="JAKKPZ010000001">
    <property type="protein sequence ID" value="KAI1729598.1"/>
    <property type="molecule type" value="Genomic_DNA"/>
</dbReference>
<evidence type="ECO:0000313" key="16">
    <source>
        <dbReference type="EMBL" id="KAI1729598.1"/>
    </source>
</evidence>
<evidence type="ECO:0000313" key="17">
    <source>
        <dbReference type="Proteomes" id="UP001201812"/>
    </source>
</evidence>
<feature type="domain" description="Cation efflux protein transmembrane" evidence="14">
    <location>
        <begin position="30"/>
        <end position="251"/>
    </location>
</feature>
<dbReference type="PANTHER" id="PTHR11562">
    <property type="entry name" value="CATION EFFLUX PROTEIN/ ZINC TRANSPORTER"/>
    <property type="match status" value="1"/>
</dbReference>
<dbReference type="GO" id="GO:0046872">
    <property type="term" value="F:metal ion binding"/>
    <property type="evidence" value="ECO:0007669"/>
    <property type="project" value="UniProtKB-KW"/>
</dbReference>
<comment type="similarity">
    <text evidence="2">Belongs to the cation diffusion facilitator (CDF) transporter (TC 2.A.4) family. SLC30A subfamily.</text>
</comment>
<dbReference type="AlphaFoldDB" id="A0AAD4NMC5"/>
<evidence type="ECO:0000256" key="10">
    <source>
        <dbReference type="ARBA" id="ARBA00023136"/>
    </source>
</evidence>
<proteinExistence type="inferred from homology"/>
<feature type="transmembrane region" description="Helical" evidence="13">
    <location>
        <begin position="98"/>
        <end position="123"/>
    </location>
</feature>
<reference evidence="16" key="1">
    <citation type="submission" date="2022-01" db="EMBL/GenBank/DDBJ databases">
        <title>Genome Sequence Resource for Two Populations of Ditylenchus destructor, the Migratory Endoparasitic Phytonematode.</title>
        <authorList>
            <person name="Zhang H."/>
            <person name="Lin R."/>
            <person name="Xie B."/>
        </authorList>
    </citation>
    <scope>NUCLEOTIDE SEQUENCE</scope>
    <source>
        <strain evidence="16">BazhouSP</strain>
    </source>
</reference>
<dbReference type="Proteomes" id="UP001201812">
    <property type="component" value="Unassembled WGS sequence"/>
</dbReference>
<dbReference type="NCBIfam" id="TIGR01297">
    <property type="entry name" value="CDF"/>
    <property type="match status" value="1"/>
</dbReference>
<comment type="subcellular location">
    <subcellularLocation>
        <location evidence="1">Cytoplasmic vesicle</location>
        <location evidence="1">Secretory vesicle membrane</location>
        <topology evidence="1">Multi-pass membrane protein</topology>
    </subcellularLocation>
</comment>
<keyword evidence="8 13" id="KW-1133">Transmembrane helix</keyword>
<dbReference type="SUPFAM" id="SSF161111">
    <property type="entry name" value="Cation efflux protein transmembrane domain-like"/>
    <property type="match status" value="1"/>
</dbReference>
<evidence type="ECO:0000256" key="12">
    <source>
        <dbReference type="ARBA" id="ARBA00048349"/>
    </source>
</evidence>
<dbReference type="GO" id="GO:0010043">
    <property type="term" value="P:response to zinc ion"/>
    <property type="evidence" value="ECO:0007669"/>
    <property type="project" value="TreeGrafter"/>
</dbReference>
<keyword evidence="10 13" id="KW-0472">Membrane</keyword>
<dbReference type="FunFam" id="1.20.1510.10:FF:000002">
    <property type="entry name" value="zinc transporter 3 isoform X1"/>
    <property type="match status" value="1"/>
</dbReference>
<dbReference type="Pfam" id="PF01545">
    <property type="entry name" value="Cation_efflux"/>
    <property type="match status" value="1"/>
</dbReference>
<organism evidence="16 17">
    <name type="scientific">Ditylenchus destructor</name>
    <dbReference type="NCBI Taxonomy" id="166010"/>
    <lineage>
        <taxon>Eukaryota</taxon>
        <taxon>Metazoa</taxon>
        <taxon>Ecdysozoa</taxon>
        <taxon>Nematoda</taxon>
        <taxon>Chromadorea</taxon>
        <taxon>Rhabditida</taxon>
        <taxon>Tylenchina</taxon>
        <taxon>Tylenchomorpha</taxon>
        <taxon>Sphaerularioidea</taxon>
        <taxon>Anguinidae</taxon>
        <taxon>Anguininae</taxon>
        <taxon>Ditylenchus</taxon>
    </lineage>
</organism>
<dbReference type="InterPro" id="IPR027469">
    <property type="entry name" value="Cation_efflux_TMD_sf"/>
</dbReference>
<dbReference type="InterPro" id="IPR058533">
    <property type="entry name" value="Cation_efflux_TM"/>
</dbReference>
<keyword evidence="4 13" id="KW-0812">Transmembrane</keyword>
<keyword evidence="7" id="KW-0864">Zinc transport</keyword>
<evidence type="ECO:0000256" key="9">
    <source>
        <dbReference type="ARBA" id="ARBA00023065"/>
    </source>
</evidence>
<evidence type="ECO:0000256" key="3">
    <source>
        <dbReference type="ARBA" id="ARBA00022448"/>
    </source>
</evidence>
<comment type="caution">
    <text evidence="16">The sequence shown here is derived from an EMBL/GenBank/DDBJ whole genome shotgun (WGS) entry which is preliminary data.</text>
</comment>
<evidence type="ECO:0000256" key="6">
    <source>
        <dbReference type="ARBA" id="ARBA00022833"/>
    </source>
</evidence>
<sequence length="347" mass="38146">MNGNTVNNPVSERSSNKVVQDSSRRNEKVLILVSVLTFLFIAAELVGGYLGNSLAIMTDAFHMMSDLVSFLLSILAIRLGRRKPNAKFSFGFQRAEVLGALISVLIIWALTGVLIYLAVMRIIHRSYNIEPNMMMITAGVGVGFNILIGCLLHFAKSRQSPNTNSKDDISINEGYPEIGARTQSGHQNLNIRAAFIHVLGDLVQSVGVLIAAVVIKFTGFKLADPICTFVFGLLVVITTLSVLKDVIFVLMEAVPSHVDIAKLSADIVSVIGVLTISEMQIWSLNMDTTAISVHLNVSQSEETHLCQIAKSVHKKLKDNHGFTFVSVQIHPINEYRMTNIHDFRDAN</sequence>
<keyword evidence="17" id="KW-1185">Reference proteome</keyword>
<dbReference type="Pfam" id="PF16916">
    <property type="entry name" value="ZT_dimer"/>
    <property type="match status" value="1"/>
</dbReference>
<dbReference type="Gene3D" id="1.20.1510.10">
    <property type="entry name" value="Cation efflux protein transmembrane domain"/>
    <property type="match status" value="1"/>
</dbReference>